<name>A0ABQ1S1R2_9SPHN</name>
<comment type="caution">
    <text evidence="2">The sequence shown here is derived from an EMBL/GenBank/DDBJ whole genome shotgun (WGS) entry which is preliminary data.</text>
</comment>
<reference evidence="3" key="1">
    <citation type="journal article" date="2019" name="Int. J. Syst. Evol. Microbiol.">
        <title>The Global Catalogue of Microorganisms (GCM) 10K type strain sequencing project: providing services to taxonomists for standard genome sequencing and annotation.</title>
        <authorList>
            <consortium name="The Broad Institute Genomics Platform"/>
            <consortium name="The Broad Institute Genome Sequencing Center for Infectious Disease"/>
            <person name="Wu L."/>
            <person name="Ma J."/>
        </authorList>
    </citation>
    <scope>NUCLEOTIDE SEQUENCE [LARGE SCALE GENOMIC DNA]</scope>
    <source>
        <strain evidence="3">CGMCC 1.15959</strain>
    </source>
</reference>
<dbReference type="Proteomes" id="UP000619041">
    <property type="component" value="Unassembled WGS sequence"/>
</dbReference>
<sequence length="341" mass="36067">MLNAANIRPYPLMLAALVLTACTQGDANADTGNLAANDSVQDTGSLASSPSTAAPGAARLPAAALAAWEGYAREQCRAIGERFSSVRFTPLSGTAAPDRPDRGGFVATDFNGDGKPDFVVVTSGQGCSGEGPGPGATDFVISRSDGYRAVEGFAGALEPQMVKQRDGKDFVEFPGGYFGNCGEVAVSVWGWSGQEMEVVERRDSKGQRVDKEGCALAAQSKGAAGSKPPLPFEPGYWAGGVSCTEAIEEAAELPPDEASLHYLTATGGYIGRFEIQRFQALGGNRYRLIGREHDENGSTPSTMDITVGSRKSFTDSRYGGRYTYCPTSTVSRTVRSYYENR</sequence>
<keyword evidence="1" id="KW-0732">Signal</keyword>
<evidence type="ECO:0000313" key="2">
    <source>
        <dbReference type="EMBL" id="GGD90422.1"/>
    </source>
</evidence>
<feature type="chain" id="PRO_5046219136" description="FG-GAP repeat protein" evidence="1">
    <location>
        <begin position="30"/>
        <end position="341"/>
    </location>
</feature>
<protein>
    <recommendedName>
        <fullName evidence="4">FG-GAP repeat protein</fullName>
    </recommendedName>
</protein>
<gene>
    <name evidence="2" type="ORF">GCM10011515_07530</name>
</gene>
<keyword evidence="3" id="KW-1185">Reference proteome</keyword>
<evidence type="ECO:0008006" key="4">
    <source>
        <dbReference type="Google" id="ProtNLM"/>
    </source>
</evidence>
<feature type="signal peptide" evidence="1">
    <location>
        <begin position="1"/>
        <end position="29"/>
    </location>
</feature>
<evidence type="ECO:0000313" key="3">
    <source>
        <dbReference type="Proteomes" id="UP000619041"/>
    </source>
</evidence>
<accession>A0ABQ1S1R2</accession>
<dbReference type="EMBL" id="BMKL01000001">
    <property type="protein sequence ID" value="GGD90422.1"/>
    <property type="molecule type" value="Genomic_DNA"/>
</dbReference>
<proteinExistence type="predicted"/>
<organism evidence="2 3">
    <name type="scientific">Tsuneonella deserti</name>
    <dbReference type="NCBI Taxonomy" id="2035528"/>
    <lineage>
        <taxon>Bacteria</taxon>
        <taxon>Pseudomonadati</taxon>
        <taxon>Pseudomonadota</taxon>
        <taxon>Alphaproteobacteria</taxon>
        <taxon>Sphingomonadales</taxon>
        <taxon>Erythrobacteraceae</taxon>
        <taxon>Tsuneonella</taxon>
    </lineage>
</organism>
<dbReference type="RefSeq" id="WP_188643914.1">
    <property type="nucleotide sequence ID" value="NZ_BMKL01000001.1"/>
</dbReference>
<evidence type="ECO:0000256" key="1">
    <source>
        <dbReference type="SAM" id="SignalP"/>
    </source>
</evidence>